<reference evidence="3" key="1">
    <citation type="journal article" date="2019" name="Int. J. Syst. Evol. Microbiol.">
        <title>The Global Catalogue of Microorganisms (GCM) 10K type strain sequencing project: providing services to taxonomists for standard genome sequencing and annotation.</title>
        <authorList>
            <consortium name="The Broad Institute Genomics Platform"/>
            <consortium name="The Broad Institute Genome Sequencing Center for Infectious Disease"/>
            <person name="Wu L."/>
            <person name="Ma J."/>
        </authorList>
    </citation>
    <scope>NUCLEOTIDE SEQUENCE [LARGE SCALE GENOMIC DNA]</scope>
    <source>
        <strain evidence="3">KCTC 42498</strain>
    </source>
</reference>
<comment type="caution">
    <text evidence="2">The sequence shown here is derived from an EMBL/GenBank/DDBJ whole genome shotgun (WGS) entry which is preliminary data.</text>
</comment>
<gene>
    <name evidence="2" type="ORF">ACFSRY_19855</name>
</gene>
<dbReference type="RefSeq" id="WP_377512348.1">
    <property type="nucleotide sequence ID" value="NZ_JBHULU010000037.1"/>
</dbReference>
<keyword evidence="1" id="KW-0732">Signal</keyword>
<feature type="signal peptide" evidence="1">
    <location>
        <begin position="1"/>
        <end position="28"/>
    </location>
</feature>
<dbReference type="Proteomes" id="UP001597544">
    <property type="component" value="Unassembled WGS sequence"/>
</dbReference>
<evidence type="ECO:0000313" key="3">
    <source>
        <dbReference type="Proteomes" id="UP001597544"/>
    </source>
</evidence>
<sequence length="120" mass="13851">MKYYLLLFVSLMLLLFTMPKSSSMRSFAQQAALKKGCKYSKHLGEQSCEKKCLKHQTHSNQQNNTAGVAWDCSQQVYAIVNELPSEHFISFVSPYKFILPHIRKHFAPVLEYDPEPPRLS</sequence>
<protein>
    <submittedName>
        <fullName evidence="2">Uncharacterized protein</fullName>
    </submittedName>
</protein>
<dbReference type="EMBL" id="JBHULU010000037">
    <property type="protein sequence ID" value="MFD2516136.1"/>
    <property type="molecule type" value="Genomic_DNA"/>
</dbReference>
<evidence type="ECO:0000256" key="1">
    <source>
        <dbReference type="SAM" id="SignalP"/>
    </source>
</evidence>
<evidence type="ECO:0000313" key="2">
    <source>
        <dbReference type="EMBL" id="MFD2516136.1"/>
    </source>
</evidence>
<name>A0ABW5IRB4_9BACT</name>
<keyword evidence="3" id="KW-1185">Reference proteome</keyword>
<organism evidence="2 3">
    <name type="scientific">Pontibacter locisalis</name>
    <dbReference type="NCBI Taxonomy" id="1719035"/>
    <lineage>
        <taxon>Bacteria</taxon>
        <taxon>Pseudomonadati</taxon>
        <taxon>Bacteroidota</taxon>
        <taxon>Cytophagia</taxon>
        <taxon>Cytophagales</taxon>
        <taxon>Hymenobacteraceae</taxon>
        <taxon>Pontibacter</taxon>
    </lineage>
</organism>
<accession>A0ABW5IRB4</accession>
<proteinExistence type="predicted"/>
<feature type="chain" id="PRO_5045064882" evidence="1">
    <location>
        <begin position="29"/>
        <end position="120"/>
    </location>
</feature>